<accession>A0A3M7Q995</accession>
<reference evidence="2 3" key="1">
    <citation type="journal article" date="2018" name="Sci. Rep.">
        <title>Genomic signatures of local adaptation to the degree of environmental predictability in rotifers.</title>
        <authorList>
            <person name="Franch-Gras L."/>
            <person name="Hahn C."/>
            <person name="Garcia-Roger E.M."/>
            <person name="Carmona M.J."/>
            <person name="Serra M."/>
            <person name="Gomez A."/>
        </authorList>
    </citation>
    <scope>NUCLEOTIDE SEQUENCE [LARGE SCALE GENOMIC DNA]</scope>
    <source>
        <strain evidence="2">HYR1</strain>
    </source>
</reference>
<sequence>MAIMLLSTTAMAPLVAAFTKSLCTLNMALSRTSLSGSDFLGNSRVAWISSFQSRECPGM</sequence>
<feature type="signal peptide" evidence="1">
    <location>
        <begin position="1"/>
        <end position="17"/>
    </location>
</feature>
<proteinExistence type="predicted"/>
<organism evidence="2 3">
    <name type="scientific">Brachionus plicatilis</name>
    <name type="common">Marine rotifer</name>
    <name type="synonym">Brachionus muelleri</name>
    <dbReference type="NCBI Taxonomy" id="10195"/>
    <lineage>
        <taxon>Eukaryota</taxon>
        <taxon>Metazoa</taxon>
        <taxon>Spiralia</taxon>
        <taxon>Gnathifera</taxon>
        <taxon>Rotifera</taxon>
        <taxon>Eurotatoria</taxon>
        <taxon>Monogononta</taxon>
        <taxon>Pseudotrocha</taxon>
        <taxon>Ploima</taxon>
        <taxon>Brachionidae</taxon>
        <taxon>Brachionus</taxon>
    </lineage>
</organism>
<evidence type="ECO:0000313" key="2">
    <source>
        <dbReference type="EMBL" id="RNA07923.1"/>
    </source>
</evidence>
<evidence type="ECO:0000256" key="1">
    <source>
        <dbReference type="SAM" id="SignalP"/>
    </source>
</evidence>
<protein>
    <recommendedName>
        <fullName evidence="4">Secreted protein</fullName>
    </recommendedName>
</protein>
<dbReference type="EMBL" id="REGN01006903">
    <property type="protein sequence ID" value="RNA07923.1"/>
    <property type="molecule type" value="Genomic_DNA"/>
</dbReference>
<evidence type="ECO:0008006" key="4">
    <source>
        <dbReference type="Google" id="ProtNLM"/>
    </source>
</evidence>
<feature type="chain" id="PRO_5018191418" description="Secreted protein" evidence="1">
    <location>
        <begin position="18"/>
        <end position="59"/>
    </location>
</feature>
<keyword evidence="1" id="KW-0732">Signal</keyword>
<name>A0A3M7Q995_BRAPC</name>
<evidence type="ECO:0000313" key="3">
    <source>
        <dbReference type="Proteomes" id="UP000276133"/>
    </source>
</evidence>
<gene>
    <name evidence="2" type="ORF">BpHYR1_026297</name>
</gene>
<keyword evidence="3" id="KW-1185">Reference proteome</keyword>
<comment type="caution">
    <text evidence="2">The sequence shown here is derived from an EMBL/GenBank/DDBJ whole genome shotgun (WGS) entry which is preliminary data.</text>
</comment>
<dbReference type="AlphaFoldDB" id="A0A3M7Q995"/>
<dbReference type="Proteomes" id="UP000276133">
    <property type="component" value="Unassembled WGS sequence"/>
</dbReference>